<dbReference type="InterPro" id="IPR046947">
    <property type="entry name" value="LytR-like"/>
</dbReference>
<dbReference type="InterPro" id="IPR011006">
    <property type="entry name" value="CheY-like_superfamily"/>
</dbReference>
<feature type="domain" description="Response regulatory" evidence="2">
    <location>
        <begin position="2"/>
        <end position="117"/>
    </location>
</feature>
<dbReference type="OrthoDB" id="2168082at2"/>
<dbReference type="PANTHER" id="PTHR37299">
    <property type="entry name" value="TRANSCRIPTIONAL REGULATOR-RELATED"/>
    <property type="match status" value="1"/>
</dbReference>
<keyword evidence="5" id="KW-1185">Reference proteome</keyword>
<evidence type="ECO:0000259" key="3">
    <source>
        <dbReference type="PROSITE" id="PS50930"/>
    </source>
</evidence>
<gene>
    <name evidence="4" type="ORF">SAMN04489796_1011272</name>
</gene>
<dbReference type="PANTHER" id="PTHR37299:SF1">
    <property type="entry name" value="STAGE 0 SPORULATION PROTEIN A HOMOLOG"/>
    <property type="match status" value="1"/>
</dbReference>
<keyword evidence="1" id="KW-0597">Phosphoprotein</keyword>
<dbReference type="SMART" id="SM00850">
    <property type="entry name" value="LytTR"/>
    <property type="match status" value="1"/>
</dbReference>
<dbReference type="GO" id="GO:0003677">
    <property type="term" value="F:DNA binding"/>
    <property type="evidence" value="ECO:0007669"/>
    <property type="project" value="InterPro"/>
</dbReference>
<evidence type="ECO:0000313" key="5">
    <source>
        <dbReference type="Proteomes" id="UP000199492"/>
    </source>
</evidence>
<dbReference type="GO" id="GO:0000156">
    <property type="term" value="F:phosphorelay response regulator activity"/>
    <property type="evidence" value="ECO:0007669"/>
    <property type="project" value="InterPro"/>
</dbReference>
<protein>
    <submittedName>
        <fullName evidence="4">Two component transcriptional regulator, LytTR family</fullName>
    </submittedName>
</protein>
<dbReference type="PROSITE" id="PS50110">
    <property type="entry name" value="RESPONSE_REGULATORY"/>
    <property type="match status" value="1"/>
</dbReference>
<proteinExistence type="predicted"/>
<feature type="modified residue" description="4-aspartylphosphate" evidence="1">
    <location>
        <position position="54"/>
    </location>
</feature>
<dbReference type="EMBL" id="FNCZ01000001">
    <property type="protein sequence ID" value="SDH05472.1"/>
    <property type="molecule type" value="Genomic_DNA"/>
</dbReference>
<dbReference type="RefSeq" id="WP_092466708.1">
    <property type="nucleotide sequence ID" value="NZ_FNCZ01000001.1"/>
</dbReference>
<dbReference type="Gene3D" id="2.40.50.1020">
    <property type="entry name" value="LytTr DNA-binding domain"/>
    <property type="match status" value="1"/>
</dbReference>
<organism evidence="4 5">
    <name type="scientific">Winogradskyella thalassocola</name>
    <dbReference type="NCBI Taxonomy" id="262004"/>
    <lineage>
        <taxon>Bacteria</taxon>
        <taxon>Pseudomonadati</taxon>
        <taxon>Bacteroidota</taxon>
        <taxon>Flavobacteriia</taxon>
        <taxon>Flavobacteriales</taxon>
        <taxon>Flavobacteriaceae</taxon>
        <taxon>Winogradskyella</taxon>
    </lineage>
</organism>
<evidence type="ECO:0000256" key="1">
    <source>
        <dbReference type="PROSITE-ProRule" id="PRU00169"/>
    </source>
</evidence>
<dbReference type="InterPro" id="IPR001789">
    <property type="entry name" value="Sig_transdc_resp-reg_receiver"/>
</dbReference>
<evidence type="ECO:0000313" key="4">
    <source>
        <dbReference type="EMBL" id="SDH05472.1"/>
    </source>
</evidence>
<name>A0A1G7Z9N0_9FLAO</name>
<evidence type="ECO:0000259" key="2">
    <source>
        <dbReference type="PROSITE" id="PS50110"/>
    </source>
</evidence>
<sequence length="250" mass="29024">MKAIIIDDEKRARRILNVLIEEECPEIDTVFEAENLVDGVEIIKAKKPDIVFLDIEMPNHSGLQILDFFKKDPINFQIIFTTAYGHYAIEAFKLSAVDYLLKPMDAKELKQAILKASNNLEENFIKQKLLNLERNFEQLALNKIALEVPKGIRFVSHEDILIFEADGAYTKVYLQNGKTELICKTLKHFSEQLSNKPLFYKPHRSFVINLKYMTEITKKDGLQVIMSNNKSIPIARERKDEFMDIINRVF</sequence>
<accession>A0A1G7Z9N0</accession>
<dbReference type="SMART" id="SM00448">
    <property type="entry name" value="REC"/>
    <property type="match status" value="1"/>
</dbReference>
<dbReference type="AlphaFoldDB" id="A0A1G7Z9N0"/>
<dbReference type="STRING" id="262004.SAMN04489796_1011272"/>
<dbReference type="Proteomes" id="UP000199492">
    <property type="component" value="Unassembled WGS sequence"/>
</dbReference>
<dbReference type="Gene3D" id="3.40.50.2300">
    <property type="match status" value="1"/>
</dbReference>
<dbReference type="Pfam" id="PF00072">
    <property type="entry name" value="Response_reg"/>
    <property type="match status" value="1"/>
</dbReference>
<dbReference type="Pfam" id="PF04397">
    <property type="entry name" value="LytTR"/>
    <property type="match status" value="1"/>
</dbReference>
<dbReference type="SUPFAM" id="SSF52172">
    <property type="entry name" value="CheY-like"/>
    <property type="match status" value="1"/>
</dbReference>
<dbReference type="PROSITE" id="PS50930">
    <property type="entry name" value="HTH_LYTTR"/>
    <property type="match status" value="1"/>
</dbReference>
<feature type="domain" description="HTH LytTR-type" evidence="3">
    <location>
        <begin position="144"/>
        <end position="248"/>
    </location>
</feature>
<reference evidence="5" key="1">
    <citation type="submission" date="2016-10" db="EMBL/GenBank/DDBJ databases">
        <authorList>
            <person name="Varghese N."/>
            <person name="Submissions S."/>
        </authorList>
    </citation>
    <scope>NUCLEOTIDE SEQUENCE [LARGE SCALE GENOMIC DNA]</scope>
    <source>
        <strain evidence="5">DSM 15363</strain>
    </source>
</reference>
<dbReference type="InterPro" id="IPR007492">
    <property type="entry name" value="LytTR_DNA-bd_dom"/>
</dbReference>